<dbReference type="InterPro" id="IPR053745">
    <property type="entry name" value="Viral_Tail_Comp_sf"/>
</dbReference>
<organism evidence="1">
    <name type="scientific">viral metagenome</name>
    <dbReference type="NCBI Taxonomy" id="1070528"/>
    <lineage>
        <taxon>unclassified sequences</taxon>
        <taxon>metagenomes</taxon>
        <taxon>organismal metagenomes</taxon>
    </lineage>
</organism>
<protein>
    <recommendedName>
        <fullName evidence="2">Tail protein</fullName>
    </recommendedName>
</protein>
<proteinExistence type="predicted"/>
<sequence>MTLDTQESILTAIYNILTADSTLQTAMGGSVSLYPVWAKPDAEFPYLVQRLDMRAGEIFAARIGTYLLDIWSYSTNASEIVAIRKRIVELLDERTFNTTEVKNVIVKLETDGFIPETEPDIYHYATQWNLSFWRQREAVYIISR</sequence>
<gene>
    <name evidence="1" type="ORF">MM415B01367_0005</name>
</gene>
<reference evidence="1" key="1">
    <citation type="submission" date="2020-03" db="EMBL/GenBank/DDBJ databases">
        <title>The deep terrestrial virosphere.</title>
        <authorList>
            <person name="Holmfeldt K."/>
            <person name="Nilsson E."/>
            <person name="Simone D."/>
            <person name="Lopez-Fernandez M."/>
            <person name="Wu X."/>
            <person name="de Brujin I."/>
            <person name="Lundin D."/>
            <person name="Andersson A."/>
            <person name="Bertilsson S."/>
            <person name="Dopson M."/>
        </authorList>
    </citation>
    <scope>NUCLEOTIDE SEQUENCE</scope>
    <source>
        <strain evidence="1">MM415B01367</strain>
    </source>
</reference>
<evidence type="ECO:0000313" key="1">
    <source>
        <dbReference type="EMBL" id="QJA59074.1"/>
    </source>
</evidence>
<dbReference type="Gene3D" id="3.30.2000.30">
    <property type="match status" value="1"/>
</dbReference>
<evidence type="ECO:0008006" key="2">
    <source>
        <dbReference type="Google" id="ProtNLM"/>
    </source>
</evidence>
<name>A0A6M3INT2_9ZZZZ</name>
<dbReference type="EMBL" id="MT141353">
    <property type="protein sequence ID" value="QJA59074.1"/>
    <property type="molecule type" value="Genomic_DNA"/>
</dbReference>
<accession>A0A6M3INT2</accession>
<dbReference type="AlphaFoldDB" id="A0A6M3INT2"/>